<dbReference type="Pfam" id="PF16571">
    <property type="entry name" value="FBP_C"/>
    <property type="match status" value="1"/>
</dbReference>
<feature type="domain" description="Elongation factor G-binding protein N-terminal" evidence="1">
    <location>
        <begin position="4"/>
        <end position="86"/>
    </location>
</feature>
<dbReference type="InterPro" id="IPR010841">
    <property type="entry name" value="EF-G-binding_N"/>
</dbReference>
<dbReference type="Proteomes" id="UP000295689">
    <property type="component" value="Unassembled WGS sequence"/>
</dbReference>
<evidence type="ECO:0000313" key="3">
    <source>
        <dbReference type="EMBL" id="TCN26098.1"/>
    </source>
</evidence>
<dbReference type="Pfam" id="PF07299">
    <property type="entry name" value="EF-G-binding_N"/>
    <property type="match status" value="1"/>
</dbReference>
<dbReference type="AlphaFoldDB" id="A0A4R2BGD8"/>
<evidence type="ECO:0000259" key="2">
    <source>
        <dbReference type="Pfam" id="PF16571"/>
    </source>
</evidence>
<evidence type="ECO:0000313" key="4">
    <source>
        <dbReference type="Proteomes" id="UP000295689"/>
    </source>
</evidence>
<dbReference type="CDD" id="cd16342">
    <property type="entry name" value="FusC_FusB"/>
    <property type="match status" value="1"/>
</dbReference>
<dbReference type="InterPro" id="IPR038344">
    <property type="entry name" value="EF-G_N_sf"/>
</dbReference>
<organism evidence="3 4">
    <name type="scientific">Mesobacillus foraminis</name>
    <dbReference type="NCBI Taxonomy" id="279826"/>
    <lineage>
        <taxon>Bacteria</taxon>
        <taxon>Bacillati</taxon>
        <taxon>Bacillota</taxon>
        <taxon>Bacilli</taxon>
        <taxon>Bacillales</taxon>
        <taxon>Bacillaceae</taxon>
        <taxon>Mesobacillus</taxon>
    </lineage>
</organism>
<keyword evidence="4" id="KW-1185">Reference proteome</keyword>
<keyword evidence="3" id="KW-0479">Metal-binding</keyword>
<comment type="caution">
    <text evidence="3">The sequence shown here is derived from an EMBL/GenBank/DDBJ whole genome shotgun (WGS) entry which is preliminary data.</text>
</comment>
<dbReference type="EMBL" id="SLVV01000004">
    <property type="protein sequence ID" value="TCN26098.1"/>
    <property type="molecule type" value="Genomic_DNA"/>
</dbReference>
<proteinExistence type="predicted"/>
<feature type="domain" description="Elongation factor G-binding protein C-terminal treble-clef zinc-finger" evidence="2">
    <location>
        <begin position="100"/>
        <end position="203"/>
    </location>
</feature>
<keyword evidence="3" id="KW-0863">Zinc-finger</keyword>
<evidence type="ECO:0000259" key="1">
    <source>
        <dbReference type="Pfam" id="PF07299"/>
    </source>
</evidence>
<protein>
    <submittedName>
        <fullName evidence="3">Treble-clef zinc-finger protein</fullName>
    </submittedName>
</protein>
<gene>
    <name evidence="3" type="ORF">EV146_104205</name>
</gene>
<dbReference type="Gene3D" id="1.20.1280.250">
    <property type="match status" value="1"/>
</dbReference>
<dbReference type="GO" id="GO:0008270">
    <property type="term" value="F:zinc ion binding"/>
    <property type="evidence" value="ECO:0007669"/>
    <property type="project" value="UniProtKB-KW"/>
</dbReference>
<sequence length="211" mass="24123">MEPFIRNDQYNFIRDQIQVLVNGHTSVNDREVLSALKSLVLEKSINLFSDIKSEQLIMLNRLGDIHRKEQAGEYLTQLKQFVIPFKEISLNSLKKLWPKVKKLKMPPLDDLCLKETSYLGWDDAGSQKKYILVYQDSKPIGLQGHFTPSHKKGICAICNKLEVVGMFLTEKKGVAEGTFTKRGNYICHDSAKCNQNLTSLKKLTEFVTLCK</sequence>
<name>A0A4R2BGD8_9BACI</name>
<accession>A0A4R2BGD8</accession>
<keyword evidence="3" id="KW-0862">Zinc</keyword>
<reference evidence="3 4" key="1">
    <citation type="journal article" date="2015" name="Stand. Genomic Sci.">
        <title>Genomic Encyclopedia of Bacterial and Archaeal Type Strains, Phase III: the genomes of soil and plant-associated and newly described type strains.</title>
        <authorList>
            <person name="Whitman W.B."/>
            <person name="Woyke T."/>
            <person name="Klenk H.P."/>
            <person name="Zhou Y."/>
            <person name="Lilburn T.G."/>
            <person name="Beck B.J."/>
            <person name="De Vos P."/>
            <person name="Vandamme P."/>
            <person name="Eisen J.A."/>
            <person name="Garrity G."/>
            <person name="Hugenholtz P."/>
            <person name="Kyrpides N.C."/>
        </authorList>
    </citation>
    <scope>NUCLEOTIDE SEQUENCE [LARGE SCALE GENOMIC DNA]</scope>
    <source>
        <strain evidence="3 4">CV53</strain>
    </source>
</reference>
<dbReference type="InterPro" id="IPR032330">
    <property type="entry name" value="EF-G-binding_C"/>
</dbReference>
<dbReference type="RefSeq" id="WP_132004282.1">
    <property type="nucleotide sequence ID" value="NZ_JABUHM010000009.1"/>
</dbReference>